<organism evidence="1 2">
    <name type="scientific">Candidatus Portnoybacteria bacterium CG_4_10_14_0_8_um_filter_40_50</name>
    <dbReference type="NCBI Taxonomy" id="1974800"/>
    <lineage>
        <taxon>Bacteria</taxon>
        <taxon>Candidatus Portnoyibacteriota</taxon>
    </lineage>
</organism>
<dbReference type="Proteomes" id="UP000229481">
    <property type="component" value="Unassembled WGS sequence"/>
</dbReference>
<evidence type="ECO:0000313" key="1">
    <source>
        <dbReference type="EMBL" id="PIY73959.1"/>
    </source>
</evidence>
<dbReference type="EMBL" id="PFLK01000123">
    <property type="protein sequence ID" value="PIY73959.1"/>
    <property type="molecule type" value="Genomic_DNA"/>
</dbReference>
<dbReference type="AlphaFoldDB" id="A0A2M7QNR4"/>
<gene>
    <name evidence="1" type="ORF">COY85_04545</name>
</gene>
<reference evidence="2" key="1">
    <citation type="submission" date="2017-09" db="EMBL/GenBank/DDBJ databases">
        <title>Depth-based differentiation of microbial function through sediment-hosted aquifers and enrichment of novel symbionts in the deep terrestrial subsurface.</title>
        <authorList>
            <person name="Probst A.J."/>
            <person name="Ladd B."/>
            <person name="Jarett J.K."/>
            <person name="Geller-Mcgrath D.E."/>
            <person name="Sieber C.M.K."/>
            <person name="Emerson J.B."/>
            <person name="Anantharaman K."/>
            <person name="Thomas B.C."/>
            <person name="Malmstrom R."/>
            <person name="Stieglmeier M."/>
            <person name="Klingl A."/>
            <person name="Woyke T."/>
            <person name="Ryan C.M."/>
            <person name="Banfield J.F."/>
        </authorList>
    </citation>
    <scope>NUCLEOTIDE SEQUENCE [LARGE SCALE GENOMIC DNA]</scope>
</reference>
<proteinExistence type="predicted"/>
<protein>
    <submittedName>
        <fullName evidence="1">Uncharacterized protein</fullName>
    </submittedName>
</protein>
<sequence length="75" mass="8357">MGERAIKECYENFSVLLPPLAEAETLGGVSARQGRNCCSKKVRASFINCDHTKLNKFCRQTNCPQNSQCLNWSGC</sequence>
<evidence type="ECO:0000313" key="2">
    <source>
        <dbReference type="Proteomes" id="UP000229481"/>
    </source>
</evidence>
<name>A0A2M7QNR4_9BACT</name>
<comment type="caution">
    <text evidence="1">The sequence shown here is derived from an EMBL/GenBank/DDBJ whole genome shotgun (WGS) entry which is preliminary data.</text>
</comment>
<accession>A0A2M7QNR4</accession>